<dbReference type="EMBL" id="AHON02000063">
    <property type="protein sequence ID" value="EKO32830.1"/>
    <property type="molecule type" value="Genomic_DNA"/>
</dbReference>
<feature type="compositionally biased region" description="Basic and acidic residues" evidence="2">
    <location>
        <begin position="15"/>
        <end position="28"/>
    </location>
</feature>
<protein>
    <submittedName>
        <fullName evidence="3">Uncharacterized protein</fullName>
    </submittedName>
</protein>
<organism evidence="3 4">
    <name type="scientific">Leptospira santarosai str. MOR084</name>
    <dbReference type="NCBI Taxonomy" id="1049984"/>
    <lineage>
        <taxon>Bacteria</taxon>
        <taxon>Pseudomonadati</taxon>
        <taxon>Spirochaetota</taxon>
        <taxon>Spirochaetia</taxon>
        <taxon>Leptospirales</taxon>
        <taxon>Leptospiraceae</taxon>
        <taxon>Leptospira</taxon>
    </lineage>
</organism>
<reference evidence="3" key="1">
    <citation type="submission" date="2012-10" db="EMBL/GenBank/DDBJ databases">
        <authorList>
            <person name="Harkins D.M."/>
            <person name="Durkin A.S."/>
            <person name="Brinkac L.M."/>
            <person name="Haft D.H."/>
            <person name="Selengut J.D."/>
            <person name="Sanka R."/>
            <person name="DePew J."/>
            <person name="Purushe J."/>
            <person name="Matthias M.A."/>
            <person name="Vinetz J.M."/>
            <person name="Sutton G.G."/>
            <person name="Nierman W.C."/>
            <person name="Fouts D.E."/>
        </authorList>
    </citation>
    <scope>NUCLEOTIDE SEQUENCE [LARGE SCALE GENOMIC DNA]</scope>
    <source>
        <strain evidence="3">MOR084</strain>
    </source>
</reference>
<evidence type="ECO:0000256" key="2">
    <source>
        <dbReference type="SAM" id="MobiDB-lite"/>
    </source>
</evidence>
<dbReference type="RefSeq" id="WP_004485113.1">
    <property type="nucleotide sequence ID" value="NZ_AHON02000063.1"/>
</dbReference>
<dbReference type="Proteomes" id="UP000006329">
    <property type="component" value="Unassembled WGS sequence"/>
</dbReference>
<evidence type="ECO:0000256" key="1">
    <source>
        <dbReference type="SAM" id="Coils"/>
    </source>
</evidence>
<evidence type="ECO:0000313" key="3">
    <source>
        <dbReference type="EMBL" id="EKO32830.1"/>
    </source>
</evidence>
<comment type="caution">
    <text evidence="3">The sequence shown here is derived from an EMBL/GenBank/DDBJ whole genome shotgun (WGS) entry which is preliminary data.</text>
</comment>
<evidence type="ECO:0000313" key="4">
    <source>
        <dbReference type="Proteomes" id="UP000006329"/>
    </source>
</evidence>
<dbReference type="AlphaFoldDB" id="A0A0E2BD34"/>
<proteinExistence type="predicted"/>
<accession>A0A0E2BD34</accession>
<sequence length="118" mass="13334">MANETTNQDGKKKRGNGEKTEKVAKEKPAPYIINSESEKETVLLEIQSMMEKIDNDAESKSWQEELDSINKRAVELKALITDRKKFVTSEKKGLEEKIELMKSGIANYEVNKSLGKTA</sequence>
<feature type="region of interest" description="Disordered" evidence="2">
    <location>
        <begin position="1"/>
        <end position="31"/>
    </location>
</feature>
<feature type="coiled-coil region" evidence="1">
    <location>
        <begin position="59"/>
        <end position="111"/>
    </location>
</feature>
<name>A0A0E2BD34_9LEPT</name>
<keyword evidence="4" id="KW-1185">Reference proteome</keyword>
<gene>
    <name evidence="3" type="ORF">LEP1GSC179_3033</name>
</gene>
<keyword evidence="1" id="KW-0175">Coiled coil</keyword>